<dbReference type="Proteomes" id="UP001273166">
    <property type="component" value="Unassembled WGS sequence"/>
</dbReference>
<comment type="caution">
    <text evidence="5">The sequence shown here is derived from an EMBL/GenBank/DDBJ whole genome shotgun (WGS) entry which is preliminary data.</text>
</comment>
<feature type="compositionally biased region" description="Basic and acidic residues" evidence="1">
    <location>
        <begin position="649"/>
        <end position="666"/>
    </location>
</feature>
<feature type="transmembrane region" description="Helical" evidence="2">
    <location>
        <begin position="368"/>
        <end position="389"/>
    </location>
</feature>
<keyword evidence="2" id="KW-1133">Transmembrane helix</keyword>
<feature type="region of interest" description="Disordered" evidence="1">
    <location>
        <begin position="532"/>
        <end position="551"/>
    </location>
</feature>
<feature type="compositionally biased region" description="Acidic residues" evidence="1">
    <location>
        <begin position="341"/>
        <end position="351"/>
    </location>
</feature>
<gene>
    <name evidence="5" type="ORF">B0T15DRAFT_481109</name>
</gene>
<evidence type="ECO:0000313" key="5">
    <source>
        <dbReference type="EMBL" id="KAK3309388.1"/>
    </source>
</evidence>
<feature type="transmembrane region" description="Helical" evidence="2">
    <location>
        <begin position="292"/>
        <end position="314"/>
    </location>
</feature>
<dbReference type="Pfam" id="PF06011">
    <property type="entry name" value="TRP"/>
    <property type="match status" value="1"/>
</dbReference>
<dbReference type="RefSeq" id="XP_062725168.1">
    <property type="nucleotide sequence ID" value="XM_062866006.1"/>
</dbReference>
<sequence>MRSAPRSITIAVVAVISTLVPSIANAAYVQWVPCLDGSGRAQGFGNLQPASNRARLFPAAYDIAAGQSGARLELDVRADYLGEATCAELLDEGASDVMIALNALHVSETHTVRPSNWTCVEYADRPAWEQRELPGRGSQLRLAAQVDLGVLGLLPTFAVQFVFFLGALTLRYPGFYQPVTSLSHWSALFSPVGPFGQHRRYDMVRDGIYEINGTLTGTYGLELMSQITGGPVTMDVWWNMVVIVAAIVAAAAAGMLVHRSASTWKVLRVVMSYFLVPIVAISAYQLDHVLLPAYHLALAALLIVLVVIGLTWMWRTAPSNQLWVLFLDSSKRYRLVRTDNPDDPDDPEDDGGGGGGDGEEAPGRNRDIFAVIFFALQFGGGIAVGGFQFSPLSQVVGLAALELCLLVSMAVLRPLRRPLLSMFVWVEVARLGVVALTAVFLPELDVSLAARSRVAIAILAIHAAVLVFGCAVPAAVRLASLVYYLLWAPAEKPQIYGLSQLRRRHDAVNNLSSADMLSTALQSTPYSSRTHSLVSYQRHNPHSPSDASSISFYLDPDSSPDALYFQAVPQQYYYFRPFRPSATRHPGAAASSSSSTAHHSSGSSSSTSSPISELGTMTIPATATTTTTTTNTNTTTLLSRVTNGSGGGWEKKPQARSSDSTERSDRSAASTVSQTADMSLPLPPLAPQWSDYSFREADLYYGHARARGGDDDDGGYGPAAATGGGGEGGEGEGEFAGPPLFTVRRVASSIFSSITGRTLSSTSRSSERQGHKAGGTTKGFEVRRPPRPPGL</sequence>
<feature type="transmembrane region" description="Helical" evidence="2">
    <location>
        <begin position="236"/>
        <end position="257"/>
    </location>
</feature>
<protein>
    <recommendedName>
        <fullName evidence="4">TRP C-terminal domain-containing protein</fullName>
    </recommendedName>
</protein>
<dbReference type="InterPro" id="IPR040241">
    <property type="entry name" value="TRP_Flc/Pkd2-like"/>
</dbReference>
<keyword evidence="3" id="KW-0732">Signal</keyword>
<dbReference type="GO" id="GO:0016020">
    <property type="term" value="C:membrane"/>
    <property type="evidence" value="ECO:0007669"/>
    <property type="project" value="TreeGrafter"/>
</dbReference>
<keyword evidence="2" id="KW-0812">Transmembrane</keyword>
<dbReference type="EMBL" id="JAUDZG010000001">
    <property type="protein sequence ID" value="KAK3309388.1"/>
    <property type="molecule type" value="Genomic_DNA"/>
</dbReference>
<evidence type="ECO:0000256" key="1">
    <source>
        <dbReference type="SAM" id="MobiDB-lite"/>
    </source>
</evidence>
<evidence type="ECO:0000313" key="6">
    <source>
        <dbReference type="Proteomes" id="UP001273166"/>
    </source>
</evidence>
<evidence type="ECO:0000259" key="4">
    <source>
        <dbReference type="Pfam" id="PF06011"/>
    </source>
</evidence>
<evidence type="ECO:0000256" key="2">
    <source>
        <dbReference type="SAM" id="Phobius"/>
    </source>
</evidence>
<dbReference type="GeneID" id="87884835"/>
<feature type="region of interest" description="Disordered" evidence="1">
    <location>
        <begin position="337"/>
        <end position="359"/>
    </location>
</feature>
<accession>A0AAJ0H058</accession>
<dbReference type="InterPro" id="IPR010308">
    <property type="entry name" value="TRP_C"/>
</dbReference>
<feature type="compositionally biased region" description="Low complexity" evidence="1">
    <location>
        <begin position="752"/>
        <end position="764"/>
    </location>
</feature>
<dbReference type="PANTHER" id="PTHR31145:SF8">
    <property type="entry name" value="INTEGRAL MEMBRANE PROTEIN (AFU_ORTHOLOGUE AFUA_2G17475)"/>
    <property type="match status" value="1"/>
</dbReference>
<reference evidence="5" key="1">
    <citation type="journal article" date="2023" name="Mol. Phylogenet. Evol.">
        <title>Genome-scale phylogeny and comparative genomics of the fungal order Sordariales.</title>
        <authorList>
            <person name="Hensen N."/>
            <person name="Bonometti L."/>
            <person name="Westerberg I."/>
            <person name="Brannstrom I.O."/>
            <person name="Guillou S."/>
            <person name="Cros-Aarteil S."/>
            <person name="Calhoun S."/>
            <person name="Haridas S."/>
            <person name="Kuo A."/>
            <person name="Mondo S."/>
            <person name="Pangilinan J."/>
            <person name="Riley R."/>
            <person name="LaButti K."/>
            <person name="Andreopoulos B."/>
            <person name="Lipzen A."/>
            <person name="Chen C."/>
            <person name="Yan M."/>
            <person name="Daum C."/>
            <person name="Ng V."/>
            <person name="Clum A."/>
            <person name="Steindorff A."/>
            <person name="Ohm R.A."/>
            <person name="Martin F."/>
            <person name="Silar P."/>
            <person name="Natvig D.O."/>
            <person name="Lalanne C."/>
            <person name="Gautier V."/>
            <person name="Ament-Velasquez S.L."/>
            <person name="Kruys A."/>
            <person name="Hutchinson M.I."/>
            <person name="Powell A.J."/>
            <person name="Barry K."/>
            <person name="Miller A.N."/>
            <person name="Grigoriev I.V."/>
            <person name="Debuchy R."/>
            <person name="Gladieux P."/>
            <person name="Hiltunen Thoren M."/>
            <person name="Johannesson H."/>
        </authorList>
    </citation>
    <scope>NUCLEOTIDE SEQUENCE</scope>
    <source>
        <strain evidence="5">CBS 333.67</strain>
    </source>
</reference>
<feature type="region of interest" description="Disordered" evidence="1">
    <location>
        <begin position="583"/>
        <end position="683"/>
    </location>
</feature>
<proteinExistence type="predicted"/>
<feature type="transmembrane region" description="Helical" evidence="2">
    <location>
        <begin position="454"/>
        <end position="486"/>
    </location>
</feature>
<evidence type="ECO:0000256" key="3">
    <source>
        <dbReference type="SAM" id="SignalP"/>
    </source>
</evidence>
<reference evidence="5" key="2">
    <citation type="submission" date="2023-06" db="EMBL/GenBank/DDBJ databases">
        <authorList>
            <consortium name="Lawrence Berkeley National Laboratory"/>
            <person name="Mondo S.J."/>
            <person name="Hensen N."/>
            <person name="Bonometti L."/>
            <person name="Westerberg I."/>
            <person name="Brannstrom I.O."/>
            <person name="Guillou S."/>
            <person name="Cros-Aarteil S."/>
            <person name="Calhoun S."/>
            <person name="Haridas S."/>
            <person name="Kuo A."/>
            <person name="Pangilinan J."/>
            <person name="Riley R."/>
            <person name="Labutti K."/>
            <person name="Andreopoulos B."/>
            <person name="Lipzen A."/>
            <person name="Chen C."/>
            <person name="Yanf M."/>
            <person name="Daum C."/>
            <person name="Ng V."/>
            <person name="Clum A."/>
            <person name="Steindorff A."/>
            <person name="Ohm R."/>
            <person name="Martin F."/>
            <person name="Silar P."/>
            <person name="Natvig D."/>
            <person name="Lalanne C."/>
            <person name="Gautier V."/>
            <person name="Ament-Velasquez S.L."/>
            <person name="Kruys A."/>
            <person name="Hutchinson M.I."/>
            <person name="Powell A.J."/>
            <person name="Barry K."/>
            <person name="Miller A.N."/>
            <person name="Grigoriev I.V."/>
            <person name="Debuchy R."/>
            <person name="Gladieux P."/>
            <person name="Thoren M.H."/>
            <person name="Johannesson H."/>
        </authorList>
    </citation>
    <scope>NUCLEOTIDE SEQUENCE</scope>
    <source>
        <strain evidence="5">CBS 333.67</strain>
    </source>
</reference>
<dbReference type="PANTHER" id="PTHR31145">
    <property type="entry name" value="INTEGRAL MEMBRANE PROTEIN (AFU_ORTHOLOGUE AFUA_7G01610)"/>
    <property type="match status" value="1"/>
</dbReference>
<feature type="chain" id="PRO_5042559896" description="TRP C-terminal domain-containing protein" evidence="3">
    <location>
        <begin position="27"/>
        <end position="791"/>
    </location>
</feature>
<keyword evidence="6" id="KW-1185">Reference proteome</keyword>
<feature type="domain" description="TRP C-terminal" evidence="4">
    <location>
        <begin position="369"/>
        <end position="468"/>
    </location>
</feature>
<feature type="transmembrane region" description="Helical" evidence="2">
    <location>
        <begin position="269"/>
        <end position="286"/>
    </location>
</feature>
<dbReference type="GO" id="GO:0055085">
    <property type="term" value="P:transmembrane transport"/>
    <property type="evidence" value="ECO:0007669"/>
    <property type="project" value="TreeGrafter"/>
</dbReference>
<feature type="region of interest" description="Disordered" evidence="1">
    <location>
        <begin position="705"/>
        <end position="737"/>
    </location>
</feature>
<feature type="region of interest" description="Disordered" evidence="1">
    <location>
        <begin position="752"/>
        <end position="791"/>
    </location>
</feature>
<feature type="signal peptide" evidence="3">
    <location>
        <begin position="1"/>
        <end position="26"/>
    </location>
</feature>
<organism evidence="5 6">
    <name type="scientific">Chaetomium strumarium</name>
    <dbReference type="NCBI Taxonomy" id="1170767"/>
    <lineage>
        <taxon>Eukaryota</taxon>
        <taxon>Fungi</taxon>
        <taxon>Dikarya</taxon>
        <taxon>Ascomycota</taxon>
        <taxon>Pezizomycotina</taxon>
        <taxon>Sordariomycetes</taxon>
        <taxon>Sordariomycetidae</taxon>
        <taxon>Sordariales</taxon>
        <taxon>Chaetomiaceae</taxon>
        <taxon>Chaetomium</taxon>
    </lineage>
</organism>
<feature type="compositionally biased region" description="Low complexity" evidence="1">
    <location>
        <begin position="587"/>
        <end position="609"/>
    </location>
</feature>
<dbReference type="AlphaFoldDB" id="A0AAJ0H058"/>
<feature type="transmembrane region" description="Helical" evidence="2">
    <location>
        <begin position="419"/>
        <end position="442"/>
    </location>
</feature>
<name>A0AAJ0H058_9PEZI</name>
<keyword evidence="2" id="KW-0472">Membrane</keyword>
<feature type="compositionally biased region" description="Low complexity" evidence="1">
    <location>
        <begin position="621"/>
        <end position="636"/>
    </location>
</feature>